<accession>A0A6L5BAZ2</accession>
<dbReference type="InterPro" id="IPR031425">
    <property type="entry name" value="NPR1/NH1-interacting"/>
</dbReference>
<gene>
    <name evidence="4" type="ORF">AG4045_011148</name>
</gene>
<evidence type="ECO:0000256" key="3">
    <source>
        <dbReference type="ARBA" id="ARBA00023242"/>
    </source>
</evidence>
<dbReference type="GO" id="GO:0005634">
    <property type="term" value="C:nucleus"/>
    <property type="evidence" value="ECO:0007669"/>
    <property type="project" value="UniProtKB-SubCell"/>
</dbReference>
<dbReference type="GO" id="GO:0010112">
    <property type="term" value="P:regulation of systemic acquired resistance"/>
    <property type="evidence" value="ECO:0007669"/>
    <property type="project" value="InterPro"/>
</dbReference>
<dbReference type="Proteomes" id="UP000593563">
    <property type="component" value="Unassembled WGS sequence"/>
</dbReference>
<comment type="caution">
    <text evidence="4">The sequence shown here is derived from an EMBL/GenBank/DDBJ whole genome shotgun (WGS) entry which is preliminary data.</text>
</comment>
<keyword evidence="5" id="KW-1185">Reference proteome</keyword>
<proteinExistence type="inferred from homology"/>
<reference evidence="4" key="1">
    <citation type="submission" date="2020-01" db="EMBL/GenBank/DDBJ databases">
        <title>The Celery Genome Sequence Reveals Sequential Paleo-tetraploidization, Resistance Gene Elimination, Karyotype Evolution, and Functional Innovation in Apiales.</title>
        <authorList>
            <person name="Song X."/>
        </authorList>
    </citation>
    <scope>NUCLEOTIDE SEQUENCE</scope>
    <source>
        <tissue evidence="4">Leaf</tissue>
    </source>
</reference>
<comment type="similarity">
    <text evidence="2">Belongs to the NPR1-interactor family.</text>
</comment>
<comment type="subcellular location">
    <subcellularLocation>
        <location evidence="1">Nucleus</location>
    </subcellularLocation>
</comment>
<keyword evidence="3" id="KW-0539">Nucleus</keyword>
<dbReference type="PANTHER" id="PTHR33669:SF1">
    <property type="entry name" value="PROTEIN NIM1-INTERACTING 1"/>
    <property type="match status" value="1"/>
</dbReference>
<evidence type="ECO:0000256" key="2">
    <source>
        <dbReference type="ARBA" id="ARBA00009937"/>
    </source>
</evidence>
<evidence type="ECO:0000313" key="4">
    <source>
        <dbReference type="EMBL" id="KAF1001782.1"/>
    </source>
</evidence>
<protein>
    <submittedName>
        <fullName evidence="4">Uncharacterized protein</fullName>
    </submittedName>
</protein>
<evidence type="ECO:0000256" key="1">
    <source>
        <dbReference type="ARBA" id="ARBA00004123"/>
    </source>
</evidence>
<dbReference type="Pfam" id="PF15699">
    <property type="entry name" value="NPR1_interact"/>
    <property type="match status" value="1"/>
</dbReference>
<name>A0A6L5BAZ2_APIGR</name>
<dbReference type="EMBL" id="WRXP01002535">
    <property type="protein sequence ID" value="KAF1001782.1"/>
    <property type="molecule type" value="Genomic_DNA"/>
</dbReference>
<dbReference type="AlphaFoldDB" id="A0A6L5BAZ2"/>
<organism evidence="4 5">
    <name type="scientific">Apium graveolens</name>
    <name type="common">Celery</name>
    <dbReference type="NCBI Taxonomy" id="4045"/>
    <lineage>
        <taxon>Eukaryota</taxon>
        <taxon>Viridiplantae</taxon>
        <taxon>Streptophyta</taxon>
        <taxon>Embryophyta</taxon>
        <taxon>Tracheophyta</taxon>
        <taxon>Spermatophyta</taxon>
        <taxon>Magnoliopsida</taxon>
        <taxon>eudicotyledons</taxon>
        <taxon>Gunneridae</taxon>
        <taxon>Pentapetalae</taxon>
        <taxon>asterids</taxon>
        <taxon>campanulids</taxon>
        <taxon>Apiales</taxon>
        <taxon>Apiaceae</taxon>
        <taxon>Apioideae</taxon>
        <taxon>apioid superclade</taxon>
        <taxon>Apieae</taxon>
        <taxon>Apium</taxon>
    </lineage>
</organism>
<dbReference type="PANTHER" id="PTHR33669">
    <property type="entry name" value="PROTEIN NEGATIVE REGULATOR OF RESISTANCE"/>
    <property type="match status" value="1"/>
</dbReference>
<evidence type="ECO:0000313" key="5">
    <source>
        <dbReference type="Proteomes" id="UP000593563"/>
    </source>
</evidence>
<sequence length="119" mass="13764">MEDHKNVPVISITGQEEKLEDDNEEEKIEKFISLIRKCREARENRVNELIQLQKKNKKRKLLDCNPECSSWVPTFEIQDFNHGTQLSGVLSNVCNSIGSKEGRKEHDKEDVGVDLRLTL</sequence>